<dbReference type="SUPFAM" id="SSF48113">
    <property type="entry name" value="Heme-dependent peroxidases"/>
    <property type="match status" value="2"/>
</dbReference>
<dbReference type="EMBL" id="JBHSQN010000008">
    <property type="protein sequence ID" value="MFC6012001.1"/>
    <property type="molecule type" value="Genomic_DNA"/>
</dbReference>
<keyword evidence="1 8" id="KW-0575">Peroxidase</keyword>
<dbReference type="InterPro" id="IPR000763">
    <property type="entry name" value="Catalase_peroxidase"/>
</dbReference>
<dbReference type="PANTHER" id="PTHR30555">
    <property type="entry name" value="HYDROPEROXIDASE I, BIFUNCTIONAL CATALASE-PEROXIDASE"/>
    <property type="match status" value="1"/>
</dbReference>
<dbReference type="EC" id="1.11.1.21" evidence="8 9"/>
<feature type="domain" description="Plant heme peroxidase family profile" evidence="11">
    <location>
        <begin position="141"/>
        <end position="418"/>
    </location>
</feature>
<dbReference type="InterPro" id="IPR019794">
    <property type="entry name" value="Peroxidases_AS"/>
</dbReference>
<sequence length="744" mass="82577">MPDHSHSNTDFSDTTSDGCPMHKPAFNRPEAVGGVPDWWPGQLNLKLLQQNPPSIDPMGEDFDYGAEFDTLDLEAVRADLNALFVTSQDWWPADFGNYAPFFIRMAWHAAGTYRTEDGRGGAGHAMQRFTPLNSWPDNANLDKARRLLWPIKQKYGRKLSWADLMEFTGNCALESMGFETMGFGGGREDWWQGDDTWWGPERVWMAPSEQRRTHGQEFDLPLAVTQMGLIYVNPEGPNGVPDPVASAADVRQTFRRMAMNDIETAALIVGGHTFGKSHGAGPQDKVGPPPAAAPLEQQDLGWKNSYGTGVGADTTSSGLEVTWTQTPTQWDNTFLENLYGYDWESYVGAGGLWQWRPKNHAGADSVPFPDDPNRHHQPNMLTSDIALKVDPMYEQITRRWLANPQELAEEFRKAWFKLIHRDLGPLIRYRGSMVPTEPQLFQDPIEPVTHDLVSATDIDNLKKALLASGLTPQQLIYTAWSAASCYRDSDMRGGANGGRIRLAPQRNWERNEPEDLPRIISAIEQVQKDFNDAQTGTVAVSFADLVVLGGAAGIEAAAKAAGHQVTVPFTPGRGDAVQQMTEIEAFDALLGFGDGFRNFVEKGAPLQPEYLLLDKAAQLTLSAPEMTVLLGGFRALNVNYKQSPLGVFTKTPGALTNDFFVNLLDISTEWKPSDSDDGTYLGVDRRTGEQRWTASRVDLAFGWDAQLRATSEVYAAADGTLKFITDFVAAWDKVMNLDRFDLHR</sequence>
<dbReference type="HAMAP" id="MF_01961">
    <property type="entry name" value="Catal_peroxid"/>
    <property type="match status" value="1"/>
</dbReference>
<dbReference type="Gene3D" id="1.10.520.10">
    <property type="match status" value="2"/>
</dbReference>
<feature type="cross-link" description="Tryptophyl-tyrosyl-methioninium (Tyr-Met) (with Trp-107)" evidence="8">
    <location>
        <begin position="231"/>
        <end position="257"/>
    </location>
</feature>
<comment type="PTM">
    <text evidence="8">Formation of the three residue Trp-Tyr-Met cross-link is important for the catalase, but not the peroxidase activity of the enzyme.</text>
</comment>
<comment type="function">
    <text evidence="8">Bifunctional enzyme with both catalase and broad-spectrum peroxidase activity.</text>
</comment>
<evidence type="ECO:0000256" key="6">
    <source>
        <dbReference type="ARBA" id="ARBA00023324"/>
    </source>
</evidence>
<feature type="region of interest" description="Disordered" evidence="10">
    <location>
        <begin position="275"/>
        <end position="296"/>
    </location>
</feature>
<comment type="subunit">
    <text evidence="8">Homodimer or homotetramer.</text>
</comment>
<dbReference type="InterPro" id="IPR019793">
    <property type="entry name" value="Peroxidases_heam-ligand_BS"/>
</dbReference>
<feature type="site" description="Transition state stabilizer" evidence="8">
    <location>
        <position position="104"/>
    </location>
</feature>
<dbReference type="Gene3D" id="1.10.420.10">
    <property type="entry name" value="Peroxidase, domain 2"/>
    <property type="match status" value="2"/>
</dbReference>
<evidence type="ECO:0000313" key="13">
    <source>
        <dbReference type="Proteomes" id="UP001596223"/>
    </source>
</evidence>
<dbReference type="InterPro" id="IPR002016">
    <property type="entry name" value="Haem_peroxidase"/>
</dbReference>
<keyword evidence="5 8" id="KW-0408">Iron</keyword>
<evidence type="ECO:0000256" key="3">
    <source>
        <dbReference type="ARBA" id="ARBA00022723"/>
    </source>
</evidence>
<comment type="similarity">
    <text evidence="8 9">Belongs to the peroxidase family. Peroxidase/catalase subfamily.</text>
</comment>
<keyword evidence="13" id="KW-1185">Reference proteome</keyword>
<keyword evidence="4 8" id="KW-0560">Oxidoreductase</keyword>
<dbReference type="NCBIfam" id="NF011635">
    <property type="entry name" value="PRK15061.1"/>
    <property type="match status" value="1"/>
</dbReference>
<comment type="caution">
    <text evidence="12">The sequence shown here is derived from an EMBL/GenBank/DDBJ whole genome shotgun (WGS) entry which is preliminary data.</text>
</comment>
<feature type="binding site" description="axial binding residue" evidence="8">
    <location>
        <position position="272"/>
    </location>
    <ligand>
        <name>heme b</name>
        <dbReference type="ChEBI" id="CHEBI:60344"/>
    </ligand>
    <ligandPart>
        <name>Fe</name>
        <dbReference type="ChEBI" id="CHEBI:18248"/>
    </ligandPart>
</feature>
<evidence type="ECO:0000256" key="8">
    <source>
        <dbReference type="HAMAP-Rule" id="MF_01961"/>
    </source>
</evidence>
<dbReference type="PROSITE" id="PS50873">
    <property type="entry name" value="PEROXIDASE_4"/>
    <property type="match status" value="1"/>
</dbReference>
<keyword evidence="6 8" id="KW-0376">Hydrogen peroxide</keyword>
<organism evidence="12 13">
    <name type="scientific">Nocardia lasii</name>
    <dbReference type="NCBI Taxonomy" id="1616107"/>
    <lineage>
        <taxon>Bacteria</taxon>
        <taxon>Bacillati</taxon>
        <taxon>Actinomycetota</taxon>
        <taxon>Actinomycetes</taxon>
        <taxon>Mycobacteriales</taxon>
        <taxon>Nocardiaceae</taxon>
        <taxon>Nocardia</taxon>
    </lineage>
</organism>
<proteinExistence type="inferred from homology"/>
<feature type="compositionally biased region" description="Polar residues" evidence="10">
    <location>
        <begin position="8"/>
        <end position="17"/>
    </location>
</feature>
<evidence type="ECO:0000256" key="4">
    <source>
        <dbReference type="ARBA" id="ARBA00023002"/>
    </source>
</evidence>
<protein>
    <recommendedName>
        <fullName evidence="8 9">Catalase-peroxidase</fullName>
        <shortName evidence="8">CP</shortName>
        <ecNumber evidence="8 9">1.11.1.21</ecNumber>
    </recommendedName>
    <alternativeName>
        <fullName evidence="8">Peroxidase/catalase</fullName>
    </alternativeName>
</protein>
<dbReference type="Pfam" id="PF00141">
    <property type="entry name" value="peroxidase"/>
    <property type="match status" value="2"/>
</dbReference>
<dbReference type="RefSeq" id="WP_378604786.1">
    <property type="nucleotide sequence ID" value="NZ_JBHSQN010000008.1"/>
</dbReference>
<feature type="region of interest" description="Disordered" evidence="10">
    <location>
        <begin position="1"/>
        <end position="27"/>
    </location>
</feature>
<comment type="caution">
    <text evidence="8">Lacks conserved residue(s) required for the propagation of feature annotation.</text>
</comment>
<dbReference type="PANTHER" id="PTHR30555:SF0">
    <property type="entry name" value="CATALASE-PEROXIDASE"/>
    <property type="match status" value="1"/>
</dbReference>
<comment type="cofactor">
    <cofactor evidence="8">
        <name>heme b</name>
        <dbReference type="ChEBI" id="CHEBI:60344"/>
    </cofactor>
    <text evidence="8">Binds 1 heme b (iron(II)-protoporphyrin IX) group per dimer.</text>
</comment>
<dbReference type="PRINTS" id="PR00460">
    <property type="entry name" value="BPEROXIDASE"/>
</dbReference>
<evidence type="ECO:0000256" key="2">
    <source>
        <dbReference type="ARBA" id="ARBA00022617"/>
    </source>
</evidence>
<name>A0ABW1JST7_9NOCA</name>
<dbReference type="PROSITE" id="PS00435">
    <property type="entry name" value="PEROXIDASE_1"/>
    <property type="match status" value="1"/>
</dbReference>
<dbReference type="PROSITE" id="PS00436">
    <property type="entry name" value="PEROXIDASE_2"/>
    <property type="match status" value="1"/>
</dbReference>
<dbReference type="InterPro" id="IPR010255">
    <property type="entry name" value="Haem_peroxidase_sf"/>
</dbReference>
<feature type="active site" description="Proton acceptor" evidence="8">
    <location>
        <position position="108"/>
    </location>
</feature>
<comment type="catalytic activity">
    <reaction evidence="7 8 9">
        <text>2 H2O2 = O2 + 2 H2O</text>
        <dbReference type="Rhea" id="RHEA:20309"/>
        <dbReference type="ChEBI" id="CHEBI:15377"/>
        <dbReference type="ChEBI" id="CHEBI:15379"/>
        <dbReference type="ChEBI" id="CHEBI:16240"/>
        <dbReference type="EC" id="1.11.1.21"/>
    </reaction>
</comment>
<evidence type="ECO:0000256" key="7">
    <source>
        <dbReference type="ARBA" id="ARBA00049145"/>
    </source>
</evidence>
<dbReference type="PRINTS" id="PR00458">
    <property type="entry name" value="PEROXIDASE"/>
</dbReference>
<evidence type="ECO:0000256" key="1">
    <source>
        <dbReference type="ARBA" id="ARBA00022559"/>
    </source>
</evidence>
<reference evidence="13" key="1">
    <citation type="journal article" date="2019" name="Int. J. Syst. Evol. Microbiol.">
        <title>The Global Catalogue of Microorganisms (GCM) 10K type strain sequencing project: providing services to taxonomists for standard genome sequencing and annotation.</title>
        <authorList>
            <consortium name="The Broad Institute Genomics Platform"/>
            <consortium name="The Broad Institute Genome Sequencing Center for Infectious Disease"/>
            <person name="Wu L."/>
            <person name="Ma J."/>
        </authorList>
    </citation>
    <scope>NUCLEOTIDE SEQUENCE [LARGE SCALE GENOMIC DNA]</scope>
    <source>
        <strain evidence="13">CCUG 36956</strain>
    </source>
</reference>
<evidence type="ECO:0000256" key="10">
    <source>
        <dbReference type="SAM" id="MobiDB-lite"/>
    </source>
</evidence>
<gene>
    <name evidence="8 12" type="primary">katG</name>
    <name evidence="12" type="ORF">ACFP3H_13165</name>
</gene>
<dbReference type="NCBIfam" id="TIGR00198">
    <property type="entry name" value="cat_per_HPI"/>
    <property type="match status" value="1"/>
</dbReference>
<evidence type="ECO:0000259" key="11">
    <source>
        <dbReference type="PROSITE" id="PS50873"/>
    </source>
</evidence>
<evidence type="ECO:0000256" key="9">
    <source>
        <dbReference type="RuleBase" id="RU003451"/>
    </source>
</evidence>
<comment type="catalytic activity">
    <reaction evidence="8 9">
        <text>H2O2 + AH2 = A + 2 H2O</text>
        <dbReference type="Rhea" id="RHEA:30275"/>
        <dbReference type="ChEBI" id="CHEBI:13193"/>
        <dbReference type="ChEBI" id="CHEBI:15377"/>
        <dbReference type="ChEBI" id="CHEBI:16240"/>
        <dbReference type="ChEBI" id="CHEBI:17499"/>
        <dbReference type="EC" id="1.11.1.21"/>
    </reaction>
</comment>
<dbReference type="Proteomes" id="UP001596223">
    <property type="component" value="Unassembled WGS sequence"/>
</dbReference>
<evidence type="ECO:0000313" key="12">
    <source>
        <dbReference type="EMBL" id="MFC6012001.1"/>
    </source>
</evidence>
<dbReference type="GO" id="GO:0004601">
    <property type="term" value="F:peroxidase activity"/>
    <property type="evidence" value="ECO:0007669"/>
    <property type="project" value="UniProtKB-KW"/>
</dbReference>
<keyword evidence="2 8" id="KW-0349">Heme</keyword>
<evidence type="ECO:0000256" key="5">
    <source>
        <dbReference type="ARBA" id="ARBA00023004"/>
    </source>
</evidence>
<keyword evidence="3 8" id="KW-0479">Metal-binding</keyword>
<accession>A0ABW1JST7</accession>